<dbReference type="OrthoDB" id="10037397at2759"/>
<proteinExistence type="inferred from homology"/>
<keyword evidence="5 9" id="KW-1133">Transmembrane helix</keyword>
<evidence type="ECO:0000256" key="5">
    <source>
        <dbReference type="ARBA" id="ARBA00022989"/>
    </source>
</evidence>
<feature type="transmembrane region" description="Helical" evidence="9">
    <location>
        <begin position="229"/>
        <end position="246"/>
    </location>
</feature>
<feature type="transmembrane region" description="Helical" evidence="9">
    <location>
        <begin position="198"/>
        <end position="217"/>
    </location>
</feature>
<dbReference type="GO" id="GO:0005783">
    <property type="term" value="C:endoplasmic reticulum"/>
    <property type="evidence" value="ECO:0007669"/>
    <property type="project" value="TreeGrafter"/>
</dbReference>
<dbReference type="Proteomes" id="UP001152622">
    <property type="component" value="Chromosome 2"/>
</dbReference>
<protein>
    <recommendedName>
        <fullName evidence="3">Chloride channel CLIC-like protein 1</fullName>
    </recommendedName>
</protein>
<feature type="compositionally biased region" description="Basic and acidic residues" evidence="8">
    <location>
        <begin position="529"/>
        <end position="564"/>
    </location>
</feature>
<gene>
    <name evidence="11" type="ORF">SKAU_G00067470</name>
</gene>
<dbReference type="GO" id="GO:0005254">
    <property type="term" value="F:chloride channel activity"/>
    <property type="evidence" value="ECO:0007669"/>
    <property type="project" value="TreeGrafter"/>
</dbReference>
<evidence type="ECO:0000313" key="12">
    <source>
        <dbReference type="Proteomes" id="UP001152622"/>
    </source>
</evidence>
<accession>A0A9Q1G761</accession>
<dbReference type="GO" id="GO:0016020">
    <property type="term" value="C:membrane"/>
    <property type="evidence" value="ECO:0007669"/>
    <property type="project" value="UniProtKB-SubCell"/>
</dbReference>
<keyword evidence="4 9" id="KW-0812">Transmembrane</keyword>
<keyword evidence="6 9" id="KW-0472">Membrane</keyword>
<evidence type="ECO:0000256" key="1">
    <source>
        <dbReference type="ARBA" id="ARBA00004141"/>
    </source>
</evidence>
<evidence type="ECO:0000256" key="7">
    <source>
        <dbReference type="SAM" id="Coils"/>
    </source>
</evidence>
<dbReference type="AlphaFoldDB" id="A0A9Q1G761"/>
<evidence type="ECO:0000256" key="9">
    <source>
        <dbReference type="SAM" id="Phobius"/>
    </source>
</evidence>
<evidence type="ECO:0000256" key="2">
    <source>
        <dbReference type="ARBA" id="ARBA00005944"/>
    </source>
</evidence>
<feature type="coiled-coil region" evidence="7">
    <location>
        <begin position="75"/>
        <end position="102"/>
    </location>
</feature>
<dbReference type="PANTHER" id="PTHR34093">
    <property type="entry name" value="CHLORIDE CHANNEL CLIC-LIKE PROTEIN 1"/>
    <property type="match status" value="1"/>
</dbReference>
<evidence type="ECO:0000256" key="3">
    <source>
        <dbReference type="ARBA" id="ARBA00015571"/>
    </source>
</evidence>
<feature type="transmembrane region" description="Helical" evidence="9">
    <location>
        <begin position="349"/>
        <end position="369"/>
    </location>
</feature>
<feature type="chain" id="PRO_5040130610" description="Chloride channel CLIC-like protein 1" evidence="10">
    <location>
        <begin position="17"/>
        <end position="624"/>
    </location>
</feature>
<evidence type="ECO:0000256" key="4">
    <source>
        <dbReference type="ARBA" id="ARBA00022692"/>
    </source>
</evidence>
<dbReference type="PANTHER" id="PTHR34093:SF1">
    <property type="entry name" value="CHLORIDE CHANNEL CLIC-LIKE PROTEIN 1"/>
    <property type="match status" value="1"/>
</dbReference>
<comment type="subcellular location">
    <subcellularLocation>
        <location evidence="1">Membrane</location>
        <topology evidence="1">Multi-pass membrane protein</topology>
    </subcellularLocation>
</comment>
<reference evidence="11" key="1">
    <citation type="journal article" date="2023" name="Science">
        <title>Genome structures resolve the early diversification of teleost fishes.</title>
        <authorList>
            <person name="Parey E."/>
            <person name="Louis A."/>
            <person name="Montfort J."/>
            <person name="Bouchez O."/>
            <person name="Roques C."/>
            <person name="Iampietro C."/>
            <person name="Lluch J."/>
            <person name="Castinel A."/>
            <person name="Donnadieu C."/>
            <person name="Desvignes T."/>
            <person name="Floi Bucao C."/>
            <person name="Jouanno E."/>
            <person name="Wen M."/>
            <person name="Mejri S."/>
            <person name="Dirks R."/>
            <person name="Jansen H."/>
            <person name="Henkel C."/>
            <person name="Chen W.J."/>
            <person name="Zahm M."/>
            <person name="Cabau C."/>
            <person name="Klopp C."/>
            <person name="Thompson A.W."/>
            <person name="Robinson-Rechavi M."/>
            <person name="Braasch I."/>
            <person name="Lecointre G."/>
            <person name="Bobe J."/>
            <person name="Postlethwait J.H."/>
            <person name="Berthelot C."/>
            <person name="Roest Crollius H."/>
            <person name="Guiguen Y."/>
        </authorList>
    </citation>
    <scope>NUCLEOTIDE SEQUENCE</scope>
    <source>
        <strain evidence="11">WJC10195</strain>
    </source>
</reference>
<keyword evidence="10" id="KW-0732">Signal</keyword>
<feature type="region of interest" description="Disordered" evidence="8">
    <location>
        <begin position="384"/>
        <end position="414"/>
    </location>
</feature>
<keyword evidence="12" id="KW-1185">Reference proteome</keyword>
<dbReference type="Pfam" id="PF05934">
    <property type="entry name" value="MCLC"/>
    <property type="match status" value="1"/>
</dbReference>
<evidence type="ECO:0000256" key="6">
    <source>
        <dbReference type="ARBA" id="ARBA00023136"/>
    </source>
</evidence>
<dbReference type="EMBL" id="JAINUF010000002">
    <property type="protein sequence ID" value="KAJ8376167.1"/>
    <property type="molecule type" value="Genomic_DNA"/>
</dbReference>
<comment type="caution">
    <text evidence="11">The sequence shown here is derived from an EMBL/GenBank/DDBJ whole genome shotgun (WGS) entry which is preliminary data.</text>
</comment>
<evidence type="ECO:0000256" key="8">
    <source>
        <dbReference type="SAM" id="MobiDB-lite"/>
    </source>
</evidence>
<comment type="similarity">
    <text evidence="2">Belongs to the chloride channel MCLC family.</text>
</comment>
<organism evidence="11 12">
    <name type="scientific">Synaphobranchus kaupii</name>
    <name type="common">Kaup's arrowtooth eel</name>
    <dbReference type="NCBI Taxonomy" id="118154"/>
    <lineage>
        <taxon>Eukaryota</taxon>
        <taxon>Metazoa</taxon>
        <taxon>Chordata</taxon>
        <taxon>Craniata</taxon>
        <taxon>Vertebrata</taxon>
        <taxon>Euteleostomi</taxon>
        <taxon>Actinopterygii</taxon>
        <taxon>Neopterygii</taxon>
        <taxon>Teleostei</taxon>
        <taxon>Anguilliformes</taxon>
        <taxon>Synaphobranchidae</taxon>
        <taxon>Synaphobranchus</taxon>
    </lineage>
</organism>
<evidence type="ECO:0000313" key="11">
    <source>
        <dbReference type="EMBL" id="KAJ8376167.1"/>
    </source>
</evidence>
<sequence length="624" mass="71274">MRVTFILCSLVLAVHGQVDEDEWIDPTDMLNYDPSTKTMRKSPETSYANVPTKRREYTQDSCPKVSCPKASCPDITECSNKVASLQREIQELEKRIAPASKKPTLHPVFKRYLTRLLKGIKKLGLPNDVQSEVHYDAEVKLTRHTVADMQKILDENDGMRTGALDDAMSQILVNFKQHDFEAWKWQFEDTFGVDISTVWQVCACVLIIVLIICTELLSTVSWFVQFKRGFAICFLVSIVWNWVYLYKIAFAEHQTNIVKLESVNEQCTGVKKIDWKDNLKEWFRITWTLQDDPCKKYYELIMINPILLVPPTKAISVTITTFFTEPLKHIGQGISEFLRALLKDLPVTLQIPVLLTIVLAILVFMYGSAQAAIHHVLPRALGGRQDPPPAALPQRQVPQLKEAAPDQPAGEDAPHLTLDQRRQNRHNEDQPPVFVETLRQADQPFSEDEIDAEQQEDHFEDHELPTESAVFEEEEGKIEDIKHKASDLKQQPGFMSARNSKLDQLLKSIQQLSMLVCIAVKWWRRQPDHRDGHEQHQENDLQNDDREQKHQEGDRDNLDPEGRGQEPVPPAEDVGAEEVDGSTDSEPPGQQEPDASEDECCDENYSITKMPISETQPEMQHSAE</sequence>
<feature type="compositionally biased region" description="Acidic residues" evidence="8">
    <location>
        <begin position="574"/>
        <end position="583"/>
    </location>
</feature>
<feature type="region of interest" description="Disordered" evidence="8">
    <location>
        <begin position="529"/>
        <end position="624"/>
    </location>
</feature>
<dbReference type="InterPro" id="IPR009231">
    <property type="entry name" value="Chloride_chnl_CLIC-like"/>
</dbReference>
<feature type="signal peptide" evidence="10">
    <location>
        <begin position="1"/>
        <end position="16"/>
    </location>
</feature>
<evidence type="ECO:0000256" key="10">
    <source>
        <dbReference type="SAM" id="SignalP"/>
    </source>
</evidence>
<keyword evidence="7" id="KW-0175">Coiled coil</keyword>
<name>A0A9Q1G761_SYNKA</name>
<feature type="compositionally biased region" description="Polar residues" evidence="8">
    <location>
        <begin position="613"/>
        <end position="624"/>
    </location>
</feature>